<evidence type="ECO:0000313" key="2">
    <source>
        <dbReference type="Proteomes" id="UP000030066"/>
    </source>
</evidence>
<sequence>MEKNKTNELERIQVEDTQVVSVDNLNLSNDLTENDINQMSVEEINYALEFENHDPLVVSLLKKALKNKK</sequence>
<evidence type="ECO:0000313" key="1">
    <source>
        <dbReference type="EMBL" id="AIV03866.1"/>
    </source>
</evidence>
<dbReference type="KEGG" id="mgj:MGM1_5050"/>
<accession>A0A097STE3</accession>
<protein>
    <submittedName>
        <fullName evidence="1">Uncharacterized protein</fullName>
    </submittedName>
</protein>
<proteinExistence type="predicted"/>
<dbReference type="Proteomes" id="UP000030066">
    <property type="component" value="Chromosome"/>
</dbReference>
<dbReference type="STRING" id="1318617.MGM1_5050"/>
<dbReference type="HOGENOM" id="CLU_2768172_0_0_14"/>
<organism evidence="1 2">
    <name type="scientific">Candidatus Malacoplasma girerdii</name>
    <dbReference type="NCBI Taxonomy" id="1318617"/>
    <lineage>
        <taxon>Bacteria</taxon>
        <taxon>Bacillati</taxon>
        <taxon>Mycoplasmatota</taxon>
        <taxon>Mycoplasmoidales</taxon>
        <taxon>Mycoplasmoidaceae</taxon>
        <taxon>Malacoplasma</taxon>
    </lineage>
</organism>
<dbReference type="AlphaFoldDB" id="A0A097STE3"/>
<keyword evidence="2" id="KW-1185">Reference proteome</keyword>
<gene>
    <name evidence="1" type="ORF">MGM1_5050</name>
</gene>
<reference evidence="1 2" key="1">
    <citation type="journal article" date="2014" name="PLoS ONE">
        <title>An emerging Mycoplasma associated with trichomoniasis, vaginal infection and disease.</title>
        <authorList>
            <consortium name="Vaginal Microbiome Consortium"/>
            <person name="Fettweis J.M."/>
            <person name="Serrano M.G."/>
            <person name="Huang B."/>
            <person name="Brooks J.P."/>
            <person name="Glascock A.L."/>
            <person name="Sheth N.U."/>
            <person name="Strauss J.F.III."/>
            <person name="Jefferson K.K."/>
            <person name="Buck G.A."/>
        </authorList>
    </citation>
    <scope>NUCLEOTIDE SEQUENCE [LARGE SCALE GENOMIC DNA]</scope>
    <source>
        <strain evidence="1 2">VCU_M1</strain>
    </source>
</reference>
<dbReference type="EMBL" id="CP007711">
    <property type="protein sequence ID" value="AIV03866.1"/>
    <property type="molecule type" value="Genomic_DNA"/>
</dbReference>
<name>A0A097STE3_9BACT</name>